<comment type="caution">
    <text evidence="2">The sequence shown here is derived from an EMBL/GenBank/DDBJ whole genome shotgun (WGS) entry which is preliminary data.</text>
</comment>
<dbReference type="PROSITE" id="PS50404">
    <property type="entry name" value="GST_NTER"/>
    <property type="match status" value="1"/>
</dbReference>
<dbReference type="CDD" id="cd03049">
    <property type="entry name" value="GST_N_3"/>
    <property type="match status" value="1"/>
</dbReference>
<dbReference type="OrthoDB" id="9795329at2"/>
<dbReference type="AlphaFoldDB" id="A0A2U1SN19"/>
<dbReference type="InterPro" id="IPR004045">
    <property type="entry name" value="Glutathione_S-Trfase_N"/>
</dbReference>
<accession>A0A2U1SN19</accession>
<protein>
    <submittedName>
        <fullName evidence="2">Glutathione S-transferase</fullName>
    </submittedName>
</protein>
<organism evidence="2 3">
    <name type="scientific">Methylosinus sporium</name>
    <dbReference type="NCBI Taxonomy" id="428"/>
    <lineage>
        <taxon>Bacteria</taxon>
        <taxon>Pseudomonadati</taxon>
        <taxon>Pseudomonadota</taxon>
        <taxon>Alphaproteobacteria</taxon>
        <taxon>Hyphomicrobiales</taxon>
        <taxon>Methylocystaceae</taxon>
        <taxon>Methylosinus</taxon>
    </lineage>
</organism>
<evidence type="ECO:0000259" key="1">
    <source>
        <dbReference type="PROSITE" id="PS50404"/>
    </source>
</evidence>
<dbReference type="InterPro" id="IPR050983">
    <property type="entry name" value="GST_Omega/HSP26"/>
</dbReference>
<evidence type="ECO:0000313" key="2">
    <source>
        <dbReference type="EMBL" id="PWB92996.1"/>
    </source>
</evidence>
<dbReference type="PANTHER" id="PTHR43968">
    <property type="match status" value="1"/>
</dbReference>
<dbReference type="Gene3D" id="1.20.1050.10">
    <property type="match status" value="1"/>
</dbReference>
<dbReference type="EMBL" id="PUIV01000031">
    <property type="protein sequence ID" value="PWB92996.1"/>
    <property type="molecule type" value="Genomic_DNA"/>
</dbReference>
<feature type="domain" description="GST N-terminal" evidence="1">
    <location>
        <begin position="1"/>
        <end position="81"/>
    </location>
</feature>
<reference evidence="2 3" key="1">
    <citation type="journal article" date="2018" name="Appl. Microbiol. Biotechnol.">
        <title>Co-cultivation of the strictly anaerobic methanogen Methanosarcina barkeri with aerobic methanotrophs in an oxygen-limited membrane bioreactor.</title>
        <authorList>
            <person name="In 't Zandt M.H."/>
            <person name="van den Bosch T.J.M."/>
            <person name="Rijkers R."/>
            <person name="van Kessel M.A.H.J."/>
            <person name="Jetten M.S.M."/>
            <person name="Welte C.U."/>
        </authorList>
    </citation>
    <scope>NUCLEOTIDE SEQUENCE [LARGE SCALE GENOMIC DNA]</scope>
    <source>
        <strain evidence="2 3">DSM 17706</strain>
    </source>
</reference>
<dbReference type="SUPFAM" id="SSF47616">
    <property type="entry name" value="GST C-terminal domain-like"/>
    <property type="match status" value="1"/>
</dbReference>
<dbReference type="GO" id="GO:0005737">
    <property type="term" value="C:cytoplasm"/>
    <property type="evidence" value="ECO:0007669"/>
    <property type="project" value="TreeGrafter"/>
</dbReference>
<dbReference type="CDD" id="cd03205">
    <property type="entry name" value="GST_C_6"/>
    <property type="match status" value="1"/>
</dbReference>
<gene>
    <name evidence="2" type="ORF">C5689_15335</name>
</gene>
<dbReference type="GO" id="GO:0016740">
    <property type="term" value="F:transferase activity"/>
    <property type="evidence" value="ECO:0007669"/>
    <property type="project" value="UniProtKB-KW"/>
</dbReference>
<proteinExistence type="predicted"/>
<dbReference type="PANTHER" id="PTHR43968:SF6">
    <property type="entry name" value="GLUTATHIONE S-TRANSFERASE OMEGA"/>
    <property type="match status" value="1"/>
</dbReference>
<dbReference type="Pfam" id="PF13410">
    <property type="entry name" value="GST_C_2"/>
    <property type="match status" value="1"/>
</dbReference>
<dbReference type="Pfam" id="PF13409">
    <property type="entry name" value="GST_N_2"/>
    <property type="match status" value="1"/>
</dbReference>
<dbReference type="InterPro" id="IPR036282">
    <property type="entry name" value="Glutathione-S-Trfase_C_sf"/>
</dbReference>
<name>A0A2U1SN19_METSR</name>
<evidence type="ECO:0000313" key="3">
    <source>
        <dbReference type="Proteomes" id="UP000245137"/>
    </source>
</evidence>
<dbReference type="InterPro" id="IPR036249">
    <property type="entry name" value="Thioredoxin-like_sf"/>
</dbReference>
<keyword evidence="2" id="KW-0808">Transferase</keyword>
<keyword evidence="3" id="KW-1185">Reference proteome</keyword>
<dbReference type="SUPFAM" id="SSF52833">
    <property type="entry name" value="Thioredoxin-like"/>
    <property type="match status" value="1"/>
</dbReference>
<dbReference type="RefSeq" id="WP_108918133.1">
    <property type="nucleotide sequence ID" value="NZ_BGJY01000007.1"/>
</dbReference>
<dbReference type="Proteomes" id="UP000245137">
    <property type="component" value="Unassembled WGS sequence"/>
</dbReference>
<sequence>MPILRYSAASPYARKCRIVAELLGFGASVELVGADTTNPEDSLRAQNPLGKVPVLILDSGETIYDSRVICEYFDLLAGGKLIPHDPAERIAALTLQSLGDGMNDAALLIRYEITRPEALRSADWIALQTGKLDRALSALDAAPPAGPVTIGHVAVAAALGYLDLRFEGAWRAKYPALLAWLDAFSREVPAFEATRVA</sequence>
<dbReference type="Gene3D" id="3.40.30.10">
    <property type="entry name" value="Glutaredoxin"/>
    <property type="match status" value="1"/>
</dbReference>